<protein>
    <submittedName>
        <fullName evidence="2">Uncharacterized protein</fullName>
    </submittedName>
</protein>
<feature type="region of interest" description="Disordered" evidence="1">
    <location>
        <begin position="251"/>
        <end position="423"/>
    </location>
</feature>
<feature type="compositionally biased region" description="Basic and acidic residues" evidence="1">
    <location>
        <begin position="126"/>
        <end position="135"/>
    </location>
</feature>
<name>A0A444UUF6_ACIRT</name>
<accession>A0A444UUF6</accession>
<feature type="compositionally biased region" description="Low complexity" evidence="1">
    <location>
        <begin position="340"/>
        <end position="359"/>
    </location>
</feature>
<evidence type="ECO:0000313" key="2">
    <source>
        <dbReference type="EMBL" id="RXM91789.1"/>
    </source>
</evidence>
<sequence>MGSSLGCVKEQRESTAGASGSGGAANIGGVPGGSPLSPKKKKRRFRRRRKHKSKGAAGGDKTVTRGNANNDDGSETRNEAEPCSPGDPSTKKLNIEGLPPKTSGVPRDSPIPGSPRIGTARTSSETSRHVSDADRAGMGGPGHAGNITPTGGRLYRVRESLQAVLQRPRLVQSEPEEEESFETEESPTAEKNIVRIREIGGHLSVVRTLYPRTENDWGAGPGQGVEEGVFTVELENGGGPFLAEVLLVTATEDEPGSPVGSERGHSLAGGSEEIEDSLISDRRPGAETKQEGNTPATVRSGGAAGVASCTPELSDSAAEITDWESEDWEGAGASPQVNTALPSPLAPRPSLSSDLADLSGAPKSSGYFSDLPLTSPLTDSELLDWTPSLDSPLSPHGGAPPPRVSTQPGHAPRSCSFTLRETL</sequence>
<dbReference type="EMBL" id="SCEB01007771">
    <property type="protein sequence ID" value="RXM91789.1"/>
    <property type="molecule type" value="Genomic_DNA"/>
</dbReference>
<feature type="region of interest" description="Disordered" evidence="1">
    <location>
        <begin position="1"/>
        <end position="152"/>
    </location>
</feature>
<reference evidence="2 3" key="1">
    <citation type="submission" date="2019-01" db="EMBL/GenBank/DDBJ databases">
        <title>Draft Genome and Complete Hox-Cluster Characterization of the Sterlet Sturgeon (Acipenser ruthenus).</title>
        <authorList>
            <person name="Wei Q."/>
        </authorList>
    </citation>
    <scope>NUCLEOTIDE SEQUENCE [LARGE SCALE GENOMIC DNA]</scope>
    <source>
        <strain evidence="2">WHYD16114868_AA</strain>
        <tissue evidence="2">Blood</tissue>
    </source>
</reference>
<feature type="region of interest" description="Disordered" evidence="1">
    <location>
        <begin position="166"/>
        <end position="189"/>
    </location>
</feature>
<feature type="compositionally biased region" description="Acidic residues" evidence="1">
    <location>
        <begin position="174"/>
        <end position="187"/>
    </location>
</feature>
<organism evidence="2 3">
    <name type="scientific">Acipenser ruthenus</name>
    <name type="common">Sterlet sturgeon</name>
    <dbReference type="NCBI Taxonomy" id="7906"/>
    <lineage>
        <taxon>Eukaryota</taxon>
        <taxon>Metazoa</taxon>
        <taxon>Chordata</taxon>
        <taxon>Craniata</taxon>
        <taxon>Vertebrata</taxon>
        <taxon>Euteleostomi</taxon>
        <taxon>Actinopterygii</taxon>
        <taxon>Chondrostei</taxon>
        <taxon>Acipenseriformes</taxon>
        <taxon>Acipenseridae</taxon>
        <taxon>Acipenser</taxon>
    </lineage>
</organism>
<evidence type="ECO:0000256" key="1">
    <source>
        <dbReference type="SAM" id="MobiDB-lite"/>
    </source>
</evidence>
<feature type="compositionally biased region" description="Gly residues" evidence="1">
    <location>
        <begin position="19"/>
        <end position="32"/>
    </location>
</feature>
<dbReference type="AlphaFoldDB" id="A0A444UUF6"/>
<evidence type="ECO:0000313" key="3">
    <source>
        <dbReference type="Proteomes" id="UP000289886"/>
    </source>
</evidence>
<feature type="compositionally biased region" description="Basic residues" evidence="1">
    <location>
        <begin position="38"/>
        <end position="54"/>
    </location>
</feature>
<gene>
    <name evidence="2" type="ORF">EOD39_20817</name>
</gene>
<proteinExistence type="predicted"/>
<keyword evidence="3" id="KW-1185">Reference proteome</keyword>
<feature type="compositionally biased region" description="Basic and acidic residues" evidence="1">
    <location>
        <begin position="279"/>
        <end position="290"/>
    </location>
</feature>
<comment type="caution">
    <text evidence="2">The sequence shown here is derived from an EMBL/GenBank/DDBJ whole genome shotgun (WGS) entry which is preliminary data.</text>
</comment>
<dbReference type="Proteomes" id="UP000289886">
    <property type="component" value="Unassembled WGS sequence"/>
</dbReference>